<evidence type="ECO:0000256" key="2">
    <source>
        <dbReference type="SAM" id="SignalP"/>
    </source>
</evidence>
<feature type="chain" id="PRO_5012893056" description="ASPIC/UnbV domain-containing protein" evidence="2">
    <location>
        <begin position="18"/>
        <end position="1006"/>
    </location>
</feature>
<dbReference type="PANTHER" id="PTHR16026:SF0">
    <property type="entry name" value="CARTILAGE ACIDIC PROTEIN 1"/>
    <property type="match status" value="1"/>
</dbReference>
<feature type="domain" description="ASPIC/UnbV" evidence="3">
    <location>
        <begin position="932"/>
        <end position="997"/>
    </location>
</feature>
<evidence type="ECO:0000313" key="5">
    <source>
        <dbReference type="Proteomes" id="UP000227088"/>
    </source>
</evidence>
<organism evidence="4 5">
    <name type="scientific">Oleispira antarctica</name>
    <dbReference type="NCBI Taxonomy" id="188908"/>
    <lineage>
        <taxon>Bacteria</taxon>
        <taxon>Pseudomonadati</taxon>
        <taxon>Pseudomonadota</taxon>
        <taxon>Gammaproteobacteria</taxon>
        <taxon>Oceanospirillales</taxon>
        <taxon>Oceanospirillaceae</taxon>
        <taxon>Oleispira</taxon>
    </lineage>
</organism>
<proteinExistence type="predicted"/>
<keyword evidence="1 2" id="KW-0732">Signal</keyword>
<reference evidence="5" key="1">
    <citation type="journal article" date="2017" name="Proc. Natl. Acad. Sci. U.S.A.">
        <title>Simulation of Deepwater Horizon oil plume reveals substrate specialization within a complex community of hydrocarbon degraders.</title>
        <authorList>
            <person name="Hu P."/>
            <person name="Dubinsky E.A."/>
            <person name="Probst A.J."/>
            <person name="Wang J."/>
            <person name="Sieber C.M.K."/>
            <person name="Tom L.M."/>
            <person name="Gardinali P."/>
            <person name="Banfield J.F."/>
            <person name="Atlas R.M."/>
            <person name="Andersen G.L."/>
        </authorList>
    </citation>
    <scope>NUCLEOTIDE SEQUENCE [LARGE SCALE GENOMIC DNA]</scope>
</reference>
<dbReference type="Pfam" id="PF07593">
    <property type="entry name" value="UnbV_ASPIC"/>
    <property type="match status" value="1"/>
</dbReference>
<dbReference type="SUPFAM" id="SSF69318">
    <property type="entry name" value="Integrin alpha N-terminal domain"/>
    <property type="match status" value="1"/>
</dbReference>
<dbReference type="Proteomes" id="UP000227088">
    <property type="component" value="Unassembled WGS sequence"/>
</dbReference>
<evidence type="ECO:0000313" key="4">
    <source>
        <dbReference type="EMBL" id="OUS40445.1"/>
    </source>
</evidence>
<evidence type="ECO:0000256" key="1">
    <source>
        <dbReference type="ARBA" id="ARBA00022729"/>
    </source>
</evidence>
<comment type="caution">
    <text evidence="4">The sequence shown here is derived from an EMBL/GenBank/DDBJ whole genome shotgun (WGS) entry which is preliminary data.</text>
</comment>
<dbReference type="InterPro" id="IPR028994">
    <property type="entry name" value="Integrin_alpha_N"/>
</dbReference>
<dbReference type="InterPro" id="IPR027039">
    <property type="entry name" value="Crtac1"/>
</dbReference>
<gene>
    <name evidence="4" type="ORF">A9R00_05955</name>
</gene>
<dbReference type="Pfam" id="PF13517">
    <property type="entry name" value="FG-GAP_3"/>
    <property type="match status" value="2"/>
</dbReference>
<name>A0A1Y5I085_OLEAN</name>
<dbReference type="EMBL" id="MABE01000340">
    <property type="protein sequence ID" value="OUS40445.1"/>
    <property type="molecule type" value="Genomic_DNA"/>
</dbReference>
<dbReference type="InterPro" id="IPR011519">
    <property type="entry name" value="UnbV_ASPIC"/>
</dbReference>
<accession>A0A1Y5I085</accession>
<dbReference type="InterPro" id="IPR013517">
    <property type="entry name" value="FG-GAP"/>
</dbReference>
<feature type="signal peptide" evidence="2">
    <location>
        <begin position="1"/>
        <end position="17"/>
    </location>
</feature>
<evidence type="ECO:0000259" key="3">
    <source>
        <dbReference type="Pfam" id="PF07593"/>
    </source>
</evidence>
<dbReference type="PANTHER" id="PTHR16026">
    <property type="entry name" value="CARTILAGE ACIDIC PROTEIN 1"/>
    <property type="match status" value="1"/>
</dbReference>
<dbReference type="Gene3D" id="2.130.10.130">
    <property type="entry name" value="Integrin alpha, N-terminal"/>
    <property type="match status" value="1"/>
</dbReference>
<dbReference type="AlphaFoldDB" id="A0A1Y5I085"/>
<sequence>MKNWLAIIALFSSTVFAQDASTLIQEIQSFESEKDPKCYATASRLEDFMFGTPLAPDARFEKNQLSQHFVLKIWQKVAKTTKKPTINAEDLLPELNALYGVNTTAQGHYKLTFRAGLSLIIHKDDLRQYASIAYSLRSILAAQQTMMFEGDLNTALLTKDAISLLKKRLDLLSLATLKIADLEARKNNQQHILKAQISTLWQELANLKNTQFQLTRNTDKTLLKQVIEQKVAAYQAYNKVSSQIFVRNLQVFYARQSWPKDPQQATFFRQYFTEALIQFATTLYQGANQTALNEKHALIQESDVYEFSQRFIPHKVNEYEDVAFFPKLAYGQQVYLEAYDMDSFRDSGIHWRYLQFALDNPELKSALTADPFAAELITENIAIYGVLLLRVAGNLSKEKASNNRLAPSDLVDAVNNINDKIGMNSRSNLVENIASIYSSNHSNASSGTDSFKDVSTVLGVKFEHRSSDWLNRLLRSYLKKEAGVGEISIPPAFGGAGIAAEDIDNDGDADLLLLSGTGNKLFENRNGRFIDITHQAGLVTDGLPGEPRQPLIADLDNDGDQDIIITFANQPHHIYENLGGTVFKKREGSPIGGIDMVGGPATVFDANNDGLLDIYLTYFGNYPKGILPSLARRNINGLPNKLWINQGNLTFKEKKASGLDNIGWGQAVTHTDLNDDGFQDVIVGNDFGVNGYYLNNGDAVFTENSEQFGTNKPSYTMGIGIADINQDQKPDIYISNIVTMNKDESYVLPSKTTDMKFDPNKLSQMRVVEANDLFISSEQKYVNSKLVGRGYNSTGWSWGADFFDYDNDTDMDLYVTNGMNEFNLYSSDNPEFVDQYGQQKNIYIPVAEKETNVFFENNNGKLNNKTSGSGLDYLGNSRAATYLDWNLDGKLDVALSNYHGAVHLYENQTKNDNHWLAVKLTGSPKAGSNLDAIGARIVITLDNGETLWREVHGSVAYMTVHPKQQNFGLGRFTKANMQIRWPNGELQSVNVTKVDTVINITQGDPS</sequence>
<protein>
    <recommendedName>
        <fullName evidence="3">ASPIC/UnbV domain-containing protein</fullName>
    </recommendedName>
</protein>